<dbReference type="KEGG" id="tva:4747161"/>
<dbReference type="InParanoid" id="A2G018"/>
<keyword evidence="3" id="KW-1185">Reference proteome</keyword>
<protein>
    <recommendedName>
        <fullName evidence="1">Ral GTPase-activating protein subunit alpha/beta N-terminal domain-containing protein</fullName>
    </recommendedName>
</protein>
<dbReference type="PANTHER" id="PTHR21344:SF1">
    <property type="entry name" value="RAL GTPASE-ACTIVATING PROTEIN SUBUNIT BETA"/>
    <property type="match status" value="1"/>
</dbReference>
<sequence length="704" mass="79975">MEIAVNYYEQWLEDSSLYGDIKCQNKYMRCIIKQLSQPFAMREPRNSTTFQQQFLPLLMRILTNYDTFIVNRGKEFELDTWIVLLNTVIGITDYVIKFSLAPLCPEDKISEFRQKAVNLVFNTILFSGIEDATHWERVVKYCHRWSNNNDFITVWGVRTNELWKYFNLITFKLPVEDIPIKQGVFSETKKISDKVDSDFFHHVVTCLDYSQITDKPELLLTVAKAISEAKDTAIKVAEQTSKTIEIHRYPAYSFLKLFGKFLTCAPVLSEAYDQAISINVITILHIISKFEFHEADSLIPRFIAYITQHANENHASVILSFLSQATIAYTNCGSVIPYVSSIALHLLANVQIAKQTDSQLTENIVSFFISAANSTGKGMGAIESAYDHLRTVCPSIADRYRLLTSCSTTGIDIIMALKEYCKKEKFNQYVTPNNYTFICSLIALIASIIRNDPTILQNVGSIDSNKPNFDRIVLQTLLMVYEVIEWAPSAFHLQENSNALFEFISIINSTILGGRSQRSSTSFISISPDKGALESAKSSKSNKHRQNHISYLVSSIQARLALHSSPIEHITRKFCNSHMFCEQTIIDHLKIKDPIIHYVTVGSNTLISFIETKECKDPLAFFARGPFGKAAYMIEDDYSNGKAPELSDEIQPTKLPKAEAIKPVPLELYGEEPKNVPYLSQAELTSVDDNLRKVYSEEFSQWTD</sequence>
<dbReference type="OrthoDB" id="1749473at2759"/>
<organism evidence="2 3">
    <name type="scientific">Trichomonas vaginalis (strain ATCC PRA-98 / G3)</name>
    <dbReference type="NCBI Taxonomy" id="412133"/>
    <lineage>
        <taxon>Eukaryota</taxon>
        <taxon>Metamonada</taxon>
        <taxon>Parabasalia</taxon>
        <taxon>Trichomonadida</taxon>
        <taxon>Trichomonadidae</taxon>
        <taxon>Trichomonas</taxon>
    </lineage>
</organism>
<dbReference type="PANTHER" id="PTHR21344">
    <property type="entry name" value="RAL GTPASE-ACTIVATING PROTEIN SUBUNIT BETA"/>
    <property type="match status" value="1"/>
</dbReference>
<dbReference type="RefSeq" id="XP_001302420.1">
    <property type="nucleotide sequence ID" value="XM_001302419.1"/>
</dbReference>
<evidence type="ECO:0000259" key="1">
    <source>
        <dbReference type="Pfam" id="PF20412"/>
    </source>
</evidence>
<dbReference type="Proteomes" id="UP000001542">
    <property type="component" value="Unassembled WGS sequence"/>
</dbReference>
<feature type="domain" description="Ral GTPase-activating protein subunit alpha/beta N-terminal" evidence="1">
    <location>
        <begin position="57"/>
        <end position="157"/>
    </location>
</feature>
<reference evidence="2" key="1">
    <citation type="submission" date="2006-10" db="EMBL/GenBank/DDBJ databases">
        <authorList>
            <person name="Amadeo P."/>
            <person name="Zhao Q."/>
            <person name="Wortman J."/>
            <person name="Fraser-Liggett C."/>
            <person name="Carlton J."/>
        </authorList>
    </citation>
    <scope>NUCLEOTIDE SEQUENCE</scope>
    <source>
        <strain evidence="2">G3</strain>
    </source>
</reference>
<dbReference type="GO" id="GO:0005096">
    <property type="term" value="F:GTPase activator activity"/>
    <property type="evidence" value="ECO:0000318"/>
    <property type="project" value="GO_Central"/>
</dbReference>
<dbReference type="EMBL" id="DS114195">
    <property type="protein sequence ID" value="EAX89490.1"/>
    <property type="molecule type" value="Genomic_DNA"/>
</dbReference>
<dbReference type="Pfam" id="PF20412">
    <property type="entry name" value="RALGAPB_N"/>
    <property type="match status" value="1"/>
</dbReference>
<evidence type="ECO:0000313" key="2">
    <source>
        <dbReference type="EMBL" id="EAX89490.1"/>
    </source>
</evidence>
<dbReference type="InterPro" id="IPR046859">
    <property type="entry name" value="RGPA/RALGAPB_N"/>
</dbReference>
<dbReference type="VEuPathDB" id="TrichDB:TVAG_324690"/>
<gene>
    <name evidence="2" type="ORF">TVAG_324690</name>
</gene>
<name>A2G018_TRIV3</name>
<dbReference type="VEuPathDB" id="TrichDB:TVAGG3_0081450"/>
<dbReference type="GO" id="GO:0032484">
    <property type="term" value="P:Ral protein signal transduction"/>
    <property type="evidence" value="ECO:0000318"/>
    <property type="project" value="GO_Central"/>
</dbReference>
<evidence type="ECO:0000313" key="3">
    <source>
        <dbReference type="Proteomes" id="UP000001542"/>
    </source>
</evidence>
<dbReference type="AlphaFoldDB" id="A2G018"/>
<proteinExistence type="predicted"/>
<dbReference type="InterPro" id="IPR039930">
    <property type="entry name" value="RALGAPB"/>
</dbReference>
<accession>A2G018</accession>
<reference evidence="2" key="2">
    <citation type="journal article" date="2007" name="Science">
        <title>Draft genome sequence of the sexually transmitted pathogen Trichomonas vaginalis.</title>
        <authorList>
            <person name="Carlton J.M."/>
            <person name="Hirt R.P."/>
            <person name="Silva J.C."/>
            <person name="Delcher A.L."/>
            <person name="Schatz M."/>
            <person name="Zhao Q."/>
            <person name="Wortman J.R."/>
            <person name="Bidwell S.L."/>
            <person name="Alsmark U.C.M."/>
            <person name="Besteiro S."/>
            <person name="Sicheritz-Ponten T."/>
            <person name="Noel C.J."/>
            <person name="Dacks J.B."/>
            <person name="Foster P.G."/>
            <person name="Simillion C."/>
            <person name="Van de Peer Y."/>
            <person name="Miranda-Saavedra D."/>
            <person name="Barton G.J."/>
            <person name="Westrop G.D."/>
            <person name="Mueller S."/>
            <person name="Dessi D."/>
            <person name="Fiori P.L."/>
            <person name="Ren Q."/>
            <person name="Paulsen I."/>
            <person name="Zhang H."/>
            <person name="Bastida-Corcuera F.D."/>
            <person name="Simoes-Barbosa A."/>
            <person name="Brown M.T."/>
            <person name="Hayes R.D."/>
            <person name="Mukherjee M."/>
            <person name="Okumura C.Y."/>
            <person name="Schneider R."/>
            <person name="Smith A.J."/>
            <person name="Vanacova S."/>
            <person name="Villalvazo M."/>
            <person name="Haas B.J."/>
            <person name="Pertea M."/>
            <person name="Feldblyum T.V."/>
            <person name="Utterback T.R."/>
            <person name="Shu C.L."/>
            <person name="Osoegawa K."/>
            <person name="de Jong P.J."/>
            <person name="Hrdy I."/>
            <person name="Horvathova L."/>
            <person name="Zubacova Z."/>
            <person name="Dolezal P."/>
            <person name="Malik S.B."/>
            <person name="Logsdon J.M. Jr."/>
            <person name="Henze K."/>
            <person name="Gupta A."/>
            <person name="Wang C.C."/>
            <person name="Dunne R.L."/>
            <person name="Upcroft J.A."/>
            <person name="Upcroft P."/>
            <person name="White O."/>
            <person name="Salzberg S.L."/>
            <person name="Tang P."/>
            <person name="Chiu C.-H."/>
            <person name="Lee Y.-S."/>
            <person name="Embley T.M."/>
            <person name="Coombs G.H."/>
            <person name="Mottram J.C."/>
            <person name="Tachezy J."/>
            <person name="Fraser-Liggett C.M."/>
            <person name="Johnson P.J."/>
        </authorList>
    </citation>
    <scope>NUCLEOTIDE SEQUENCE [LARGE SCALE GENOMIC DNA]</scope>
    <source>
        <strain evidence="2">G3</strain>
    </source>
</reference>